<dbReference type="SMART" id="SM00343">
    <property type="entry name" value="ZnF_C2HC"/>
    <property type="match status" value="3"/>
</dbReference>
<evidence type="ECO:0000313" key="5">
    <source>
        <dbReference type="Proteomes" id="UP000265520"/>
    </source>
</evidence>
<reference evidence="4 5" key="1">
    <citation type="journal article" date="2018" name="Front. Plant Sci.">
        <title>Red Clover (Trifolium pratense) and Zigzag Clover (T. medium) - A Picture of Genomic Similarities and Differences.</title>
        <authorList>
            <person name="Dluhosova J."/>
            <person name="Istvanek J."/>
            <person name="Nedelnik J."/>
            <person name="Repkova J."/>
        </authorList>
    </citation>
    <scope>NUCLEOTIDE SEQUENCE [LARGE SCALE GENOMIC DNA]</scope>
    <source>
        <strain evidence="5">cv. 10/8</strain>
        <tissue evidence="4">Leaf</tissue>
    </source>
</reference>
<feature type="domain" description="CCHC-type" evidence="3">
    <location>
        <begin position="65"/>
        <end position="80"/>
    </location>
</feature>
<keyword evidence="5" id="KW-1185">Reference proteome</keyword>
<sequence>GKPYDKKGKNIDGGSSGGKGKSNGNCFKCGLPGHRLFECPKKDSKCLKCGNPNHTTETCKKPIVCFNCKEEGHKSNVCKKPKATAGKVFALDGGDVEADNLIR</sequence>
<keyword evidence="1" id="KW-0862">Zinc</keyword>
<feature type="region of interest" description="Disordered" evidence="2">
    <location>
        <begin position="1"/>
        <end position="25"/>
    </location>
</feature>
<protein>
    <submittedName>
        <fullName evidence="4">Cellular nucleic acid-binding protein</fullName>
    </submittedName>
</protein>
<proteinExistence type="predicted"/>
<dbReference type="InterPro" id="IPR001878">
    <property type="entry name" value="Znf_CCHC"/>
</dbReference>
<comment type="caution">
    <text evidence="4">The sequence shown here is derived from an EMBL/GenBank/DDBJ whole genome shotgun (WGS) entry which is preliminary data.</text>
</comment>
<dbReference type="Proteomes" id="UP000265520">
    <property type="component" value="Unassembled WGS sequence"/>
</dbReference>
<feature type="non-terminal residue" evidence="4">
    <location>
        <position position="1"/>
    </location>
</feature>
<dbReference type="GO" id="GO:0008270">
    <property type="term" value="F:zinc ion binding"/>
    <property type="evidence" value="ECO:0007669"/>
    <property type="project" value="UniProtKB-KW"/>
</dbReference>
<organism evidence="4 5">
    <name type="scientific">Trifolium medium</name>
    <dbReference type="NCBI Taxonomy" id="97028"/>
    <lineage>
        <taxon>Eukaryota</taxon>
        <taxon>Viridiplantae</taxon>
        <taxon>Streptophyta</taxon>
        <taxon>Embryophyta</taxon>
        <taxon>Tracheophyta</taxon>
        <taxon>Spermatophyta</taxon>
        <taxon>Magnoliopsida</taxon>
        <taxon>eudicotyledons</taxon>
        <taxon>Gunneridae</taxon>
        <taxon>Pentapetalae</taxon>
        <taxon>rosids</taxon>
        <taxon>fabids</taxon>
        <taxon>Fabales</taxon>
        <taxon>Fabaceae</taxon>
        <taxon>Papilionoideae</taxon>
        <taxon>50 kb inversion clade</taxon>
        <taxon>NPAAA clade</taxon>
        <taxon>Hologalegina</taxon>
        <taxon>IRL clade</taxon>
        <taxon>Trifolieae</taxon>
        <taxon>Trifolium</taxon>
    </lineage>
</organism>
<feature type="non-terminal residue" evidence="4">
    <location>
        <position position="103"/>
    </location>
</feature>
<dbReference type="GO" id="GO:0003676">
    <property type="term" value="F:nucleic acid binding"/>
    <property type="evidence" value="ECO:0007669"/>
    <property type="project" value="InterPro"/>
</dbReference>
<keyword evidence="1" id="KW-0479">Metal-binding</keyword>
<dbReference type="AlphaFoldDB" id="A0A392SEG9"/>
<name>A0A392SEG9_9FABA</name>
<evidence type="ECO:0000256" key="1">
    <source>
        <dbReference type="PROSITE-ProRule" id="PRU00047"/>
    </source>
</evidence>
<keyword evidence="1" id="KW-0863">Zinc-finger</keyword>
<dbReference type="InterPro" id="IPR036875">
    <property type="entry name" value="Znf_CCHC_sf"/>
</dbReference>
<dbReference type="Gene3D" id="4.10.60.10">
    <property type="entry name" value="Zinc finger, CCHC-type"/>
    <property type="match status" value="1"/>
</dbReference>
<evidence type="ECO:0000256" key="2">
    <source>
        <dbReference type="SAM" id="MobiDB-lite"/>
    </source>
</evidence>
<dbReference type="EMBL" id="LXQA010363591">
    <property type="protein sequence ID" value="MCI46842.1"/>
    <property type="molecule type" value="Genomic_DNA"/>
</dbReference>
<evidence type="ECO:0000313" key="4">
    <source>
        <dbReference type="EMBL" id="MCI46842.1"/>
    </source>
</evidence>
<dbReference type="Pfam" id="PF00098">
    <property type="entry name" value="zf-CCHC"/>
    <property type="match status" value="2"/>
</dbReference>
<feature type="domain" description="CCHC-type" evidence="3">
    <location>
        <begin position="26"/>
        <end position="41"/>
    </location>
</feature>
<accession>A0A392SEG9</accession>
<dbReference type="PROSITE" id="PS50158">
    <property type="entry name" value="ZF_CCHC"/>
    <property type="match status" value="2"/>
</dbReference>
<dbReference type="SUPFAM" id="SSF57756">
    <property type="entry name" value="Retrovirus zinc finger-like domains"/>
    <property type="match status" value="2"/>
</dbReference>
<feature type="compositionally biased region" description="Basic and acidic residues" evidence="2">
    <location>
        <begin position="1"/>
        <end position="10"/>
    </location>
</feature>
<evidence type="ECO:0000259" key="3">
    <source>
        <dbReference type="PROSITE" id="PS50158"/>
    </source>
</evidence>